<keyword evidence="4" id="KW-0946">Virion</keyword>
<dbReference type="Proteomes" id="UP000144311">
    <property type="component" value="Segment"/>
</dbReference>
<keyword evidence="6" id="KW-1133">Transmembrane helix</keyword>
<evidence type="ECO:0000256" key="6">
    <source>
        <dbReference type="ARBA" id="ARBA00022989"/>
    </source>
</evidence>
<sequence>MANVVLIIVCLVIVCIIIYSVLALPPKRAAPAPAVDVAKMRGSYVDALEPEHIHSMYRLFTS</sequence>
<keyword evidence="7" id="KW-0472">Membrane</keyword>
<organism evidence="8 9">
    <name type="scientific">Squirrelpox virus</name>
    <dbReference type="NCBI Taxonomy" id="240426"/>
    <lineage>
        <taxon>Viruses</taxon>
        <taxon>Varidnaviria</taxon>
        <taxon>Bamfordvirae</taxon>
        <taxon>Nucleocytoviricota</taxon>
        <taxon>Pokkesviricetes</taxon>
        <taxon>Chitovirales</taxon>
        <taxon>Poxviridae</taxon>
        <taxon>Chordopoxvirinae</taxon>
        <taxon>Sciuripoxvirus</taxon>
        <taxon>Sciuripoxvirus squirrelpox</taxon>
    </lineage>
</organism>
<accession>U3UBK2</accession>
<dbReference type="KEGG" id="vg:18158449"/>
<name>U3UBK2_9POXV</name>
<reference evidence="8 9" key="2">
    <citation type="submission" date="2013-10" db="EMBL/GenBank/DDBJ databases">
        <title>The genome of epidemic Squirrel Poxvirus reveals novel virulence genes.</title>
        <authorList>
            <person name="Darby A.C."/>
            <person name="McInnes C.J."/>
            <person name="Kjaer K.H."/>
            <person name="Wood A.R."/>
            <person name="Hughes M."/>
            <person name="Martensen P.M."/>
            <person name="Radford A.D."/>
            <person name="Hall N."/>
            <person name="Chantrey J."/>
        </authorList>
    </citation>
    <scope>NUCLEOTIDE SEQUENCE [LARGE SCALE GENOMIC DNA]</scope>
    <source>
        <strain evidence="8">Red squirrel UK</strain>
    </source>
</reference>
<keyword evidence="3" id="KW-0812">Transmembrane</keyword>
<comment type="function">
    <text evidence="1">Essential for the encapsidation of DNA into immature virions (IV) and the subsequent maturation of IV into mature virions (MV).</text>
</comment>
<evidence type="ECO:0000313" key="9">
    <source>
        <dbReference type="Proteomes" id="UP000144311"/>
    </source>
</evidence>
<dbReference type="EMBL" id="HE601899">
    <property type="protein sequence ID" value="CCD83284.1"/>
    <property type="molecule type" value="Genomic_DNA"/>
</dbReference>
<proteinExistence type="predicted"/>
<evidence type="ECO:0000256" key="1">
    <source>
        <dbReference type="ARBA" id="ARBA00003039"/>
    </source>
</evidence>
<keyword evidence="5" id="KW-0426">Late protein</keyword>
<protein>
    <submittedName>
        <fullName evidence="8">Hypothetical pox protein</fullName>
    </submittedName>
</protein>
<evidence type="ECO:0000256" key="5">
    <source>
        <dbReference type="ARBA" id="ARBA00022921"/>
    </source>
</evidence>
<evidence type="ECO:0000256" key="4">
    <source>
        <dbReference type="ARBA" id="ARBA00022844"/>
    </source>
</evidence>
<evidence type="ECO:0000256" key="7">
    <source>
        <dbReference type="ARBA" id="ARBA00023136"/>
    </source>
</evidence>
<evidence type="ECO:0000313" key="8">
    <source>
        <dbReference type="EMBL" id="CCD83284.1"/>
    </source>
</evidence>
<comment type="subcellular location">
    <subcellularLocation>
        <location evidence="2">Virion membrane</location>
        <topology evidence="2">Single-pass membrane protein</topology>
    </subcellularLocation>
</comment>
<reference evidence="8 9" key="1">
    <citation type="submission" date="2011-10" db="EMBL/GenBank/DDBJ databases">
        <authorList>
            <person name="Darby A."/>
        </authorList>
    </citation>
    <scope>NUCLEOTIDE SEQUENCE [LARGE SCALE GENOMIC DNA]</scope>
    <source>
        <strain evidence="8">Red squirrel UK</strain>
    </source>
</reference>
<dbReference type="RefSeq" id="YP_008658526.1">
    <property type="nucleotide sequence ID" value="NC_022563.1"/>
</dbReference>
<keyword evidence="9" id="KW-1185">Reference proteome</keyword>
<gene>
    <name evidence="8" type="primary">A13L</name>
    <name evidence="8" type="ORF">SQPV_1010</name>
</gene>
<dbReference type="Pfam" id="PF05961">
    <property type="entry name" value="Chordopox_A13L"/>
    <property type="match status" value="1"/>
</dbReference>
<evidence type="ECO:0000256" key="2">
    <source>
        <dbReference type="ARBA" id="ARBA00004381"/>
    </source>
</evidence>
<dbReference type="InterPro" id="IPR009236">
    <property type="entry name" value="Chordopox_A13L"/>
</dbReference>
<dbReference type="GeneID" id="18158449"/>
<dbReference type="GO" id="GO:0055036">
    <property type="term" value="C:virion membrane"/>
    <property type="evidence" value="ECO:0007669"/>
    <property type="project" value="UniProtKB-SubCell"/>
</dbReference>
<evidence type="ECO:0000256" key="3">
    <source>
        <dbReference type="ARBA" id="ARBA00022692"/>
    </source>
</evidence>